<dbReference type="PANTHER" id="PTHR12039:SF0">
    <property type="entry name" value="NICOTINAMIDE-NUCLEOTIDE ADENYLYLTRANSFERASE"/>
    <property type="match status" value="1"/>
</dbReference>
<dbReference type="GO" id="GO:0000309">
    <property type="term" value="F:nicotinamide-nucleotide adenylyltransferase activity"/>
    <property type="evidence" value="ECO:0007669"/>
    <property type="project" value="TreeGrafter"/>
</dbReference>
<evidence type="ECO:0000313" key="3">
    <source>
        <dbReference type="Proteomes" id="UP001162156"/>
    </source>
</evidence>
<gene>
    <name evidence="2" type="ORF">NQ314_004237</name>
</gene>
<keyword evidence="3" id="KW-1185">Reference proteome</keyword>
<dbReference type="AlphaFoldDB" id="A0AAV8ZMS4"/>
<dbReference type="InterPro" id="IPR014729">
    <property type="entry name" value="Rossmann-like_a/b/a_fold"/>
</dbReference>
<dbReference type="Pfam" id="PF01467">
    <property type="entry name" value="CTP_transf_like"/>
    <property type="match status" value="1"/>
</dbReference>
<proteinExistence type="predicted"/>
<evidence type="ECO:0000259" key="1">
    <source>
        <dbReference type="Pfam" id="PF01467"/>
    </source>
</evidence>
<dbReference type="EMBL" id="JANEYF010001265">
    <property type="protein sequence ID" value="KAJ8965274.1"/>
    <property type="molecule type" value="Genomic_DNA"/>
</dbReference>
<dbReference type="GO" id="GO:0009435">
    <property type="term" value="P:NAD+ biosynthetic process"/>
    <property type="evidence" value="ECO:0007669"/>
    <property type="project" value="TreeGrafter"/>
</dbReference>
<dbReference type="Proteomes" id="UP001162156">
    <property type="component" value="Unassembled WGS sequence"/>
</dbReference>
<dbReference type="PANTHER" id="PTHR12039">
    <property type="entry name" value="NICOTINAMIDE MONONUCLEOTIDE ADENYLYLTRANSFERASE"/>
    <property type="match status" value="1"/>
</dbReference>
<dbReference type="InterPro" id="IPR004821">
    <property type="entry name" value="Cyt_trans-like"/>
</dbReference>
<feature type="domain" description="Cytidyltransferase-like" evidence="1">
    <location>
        <begin position="9"/>
        <end position="286"/>
    </location>
</feature>
<dbReference type="Gene3D" id="3.40.50.620">
    <property type="entry name" value="HUPs"/>
    <property type="match status" value="1"/>
</dbReference>
<name>A0AAV8ZMS4_9CUCU</name>
<accession>A0AAV8ZMS4</accession>
<protein>
    <recommendedName>
        <fullName evidence="1">Cytidyltransferase-like domain-containing protein</fullName>
    </recommendedName>
</protein>
<evidence type="ECO:0000313" key="2">
    <source>
        <dbReference type="EMBL" id="KAJ8965274.1"/>
    </source>
</evidence>
<comment type="caution">
    <text evidence="2">The sequence shown here is derived from an EMBL/GenBank/DDBJ whole genome shotgun (WGS) entry which is preliminary data.</text>
</comment>
<dbReference type="SUPFAM" id="SSF52374">
    <property type="entry name" value="Nucleotidylyl transferase"/>
    <property type="match status" value="1"/>
</dbReference>
<sequence>MAPTKVILLACGSFNPPTNMHLRMFDDDNIMQLLILEIARDHLHRIGTHVVVGGIVSPVHDAYGKKELESVTHRLAMIKLALENHSWVSLSDWECKQESWKQTRQVLQYHQNHVNAILNRSRNNQYDINEDDIFWIPQNIRNGTEGPVKVKLLCGADLLESFGTPGLWADEDKLLVKARKEMVASYFRGGNLTETIETENSARRENRQMARRQIGKAKNEGNQEFQGVQSKIEAIVGQHGLVVITRSKTNPLEFIYNSDMLTKYMSNITIVTEWIRNEISSTKIRRALRRSESVKYLLCDKVIDYIHKYNLYGSEKTEYLVLPNNNTGFLTPSPSDVTMESPSPTNCMYICNNNLFTRHSFDKNMSVETVDSYTKSNIINNMKHPGQAVKIITESSGEHKIIRDEGNNKEVCKEEGQVLKSSKSYTHFDEIGGKNTLKHSKSNTNLKECKSCDENLIKFIFTKHGIQVISDVETIV</sequence>
<organism evidence="2 3">
    <name type="scientific">Rhamnusium bicolor</name>
    <dbReference type="NCBI Taxonomy" id="1586634"/>
    <lineage>
        <taxon>Eukaryota</taxon>
        <taxon>Metazoa</taxon>
        <taxon>Ecdysozoa</taxon>
        <taxon>Arthropoda</taxon>
        <taxon>Hexapoda</taxon>
        <taxon>Insecta</taxon>
        <taxon>Pterygota</taxon>
        <taxon>Neoptera</taxon>
        <taxon>Endopterygota</taxon>
        <taxon>Coleoptera</taxon>
        <taxon>Polyphaga</taxon>
        <taxon>Cucujiformia</taxon>
        <taxon>Chrysomeloidea</taxon>
        <taxon>Cerambycidae</taxon>
        <taxon>Lepturinae</taxon>
        <taxon>Rhagiini</taxon>
        <taxon>Rhamnusium</taxon>
    </lineage>
</organism>
<dbReference type="GO" id="GO:0004515">
    <property type="term" value="F:nicotinate-nucleotide adenylyltransferase activity"/>
    <property type="evidence" value="ECO:0007669"/>
    <property type="project" value="TreeGrafter"/>
</dbReference>
<dbReference type="InterPro" id="IPR051182">
    <property type="entry name" value="Euk_NMN_adenylyltrnsfrase"/>
</dbReference>
<reference evidence="2" key="1">
    <citation type="journal article" date="2023" name="Insect Mol. Biol.">
        <title>Genome sequencing provides insights into the evolution of gene families encoding plant cell wall-degrading enzymes in longhorned beetles.</title>
        <authorList>
            <person name="Shin N.R."/>
            <person name="Okamura Y."/>
            <person name="Kirsch R."/>
            <person name="Pauchet Y."/>
        </authorList>
    </citation>
    <scope>NUCLEOTIDE SEQUENCE</scope>
    <source>
        <strain evidence="2">RBIC_L_NR</strain>
    </source>
</reference>